<evidence type="ECO:0000313" key="3">
    <source>
        <dbReference type="Proteomes" id="UP001054252"/>
    </source>
</evidence>
<dbReference type="Proteomes" id="UP001054252">
    <property type="component" value="Unassembled WGS sequence"/>
</dbReference>
<evidence type="ECO:0000313" key="2">
    <source>
        <dbReference type="EMBL" id="GKV05455.1"/>
    </source>
</evidence>
<accession>A0AAV5IY38</accession>
<dbReference type="AlphaFoldDB" id="A0AAV5IY38"/>
<dbReference type="EMBL" id="BPVZ01000023">
    <property type="protein sequence ID" value="GKV05455.1"/>
    <property type="molecule type" value="Genomic_DNA"/>
</dbReference>
<evidence type="ECO:0000256" key="1">
    <source>
        <dbReference type="SAM" id="MobiDB-lite"/>
    </source>
</evidence>
<dbReference type="Gene3D" id="3.30.200.20">
    <property type="entry name" value="Phosphorylase Kinase, domain 1"/>
    <property type="match status" value="1"/>
</dbReference>
<proteinExistence type="predicted"/>
<reference evidence="2 3" key="1">
    <citation type="journal article" date="2021" name="Commun. Biol.">
        <title>The genome of Shorea leprosula (Dipterocarpaceae) highlights the ecological relevance of drought in aseasonal tropical rainforests.</title>
        <authorList>
            <person name="Ng K.K.S."/>
            <person name="Kobayashi M.J."/>
            <person name="Fawcett J.A."/>
            <person name="Hatakeyama M."/>
            <person name="Paape T."/>
            <person name="Ng C.H."/>
            <person name="Ang C.C."/>
            <person name="Tnah L.H."/>
            <person name="Lee C.T."/>
            <person name="Nishiyama T."/>
            <person name="Sese J."/>
            <person name="O'Brien M.J."/>
            <person name="Copetti D."/>
            <person name="Mohd Noor M.I."/>
            <person name="Ong R.C."/>
            <person name="Putra M."/>
            <person name="Sireger I.Z."/>
            <person name="Indrioko S."/>
            <person name="Kosugi Y."/>
            <person name="Izuno A."/>
            <person name="Isagi Y."/>
            <person name="Lee S.L."/>
            <person name="Shimizu K.K."/>
        </authorList>
    </citation>
    <scope>NUCLEOTIDE SEQUENCE [LARGE SCALE GENOMIC DNA]</scope>
    <source>
        <strain evidence="2">214</strain>
    </source>
</reference>
<keyword evidence="3" id="KW-1185">Reference proteome</keyword>
<dbReference type="PANTHER" id="PTHR47851:SF1">
    <property type="entry name" value="OS06G0588700 PROTEIN"/>
    <property type="match status" value="1"/>
</dbReference>
<protein>
    <submittedName>
        <fullName evidence="2">Uncharacterized protein</fullName>
    </submittedName>
</protein>
<name>A0AAV5IY38_9ROSI</name>
<gene>
    <name evidence="2" type="ORF">SLEP1_g17465</name>
</gene>
<organism evidence="2 3">
    <name type="scientific">Rubroshorea leprosula</name>
    <dbReference type="NCBI Taxonomy" id="152421"/>
    <lineage>
        <taxon>Eukaryota</taxon>
        <taxon>Viridiplantae</taxon>
        <taxon>Streptophyta</taxon>
        <taxon>Embryophyta</taxon>
        <taxon>Tracheophyta</taxon>
        <taxon>Spermatophyta</taxon>
        <taxon>Magnoliopsida</taxon>
        <taxon>eudicotyledons</taxon>
        <taxon>Gunneridae</taxon>
        <taxon>Pentapetalae</taxon>
        <taxon>rosids</taxon>
        <taxon>malvids</taxon>
        <taxon>Malvales</taxon>
        <taxon>Dipterocarpaceae</taxon>
        <taxon>Rubroshorea</taxon>
    </lineage>
</organism>
<sequence>MKQHGSEKPNKAAILGGSEVEGVPATGLDNNFGFSKHFGSKYKLGEEVGRGHFGYTCSAKFKKGELKGQQVTVKVIPKAKNKKYGKFERYGLENTMELHQMFDRIVVTSEIAWTPTVGPIPPEQHNVGFEDGVDLEEGTGDSDEVNVMPTPTGGSSEKRKTNTIGSSLTGKGKKVKLGGATYMQRQLNRLCDAVESYTTTTLSESSKKNYEAHADSTEEYMGMLLTLPGVEDARVGKGQDKV</sequence>
<dbReference type="SUPFAM" id="SSF56112">
    <property type="entry name" value="Protein kinase-like (PK-like)"/>
    <property type="match status" value="1"/>
</dbReference>
<dbReference type="InterPro" id="IPR011009">
    <property type="entry name" value="Kinase-like_dom_sf"/>
</dbReference>
<feature type="region of interest" description="Disordered" evidence="1">
    <location>
        <begin position="137"/>
        <end position="170"/>
    </location>
</feature>
<comment type="caution">
    <text evidence="2">The sequence shown here is derived from an EMBL/GenBank/DDBJ whole genome shotgun (WGS) entry which is preliminary data.</text>
</comment>
<dbReference type="PANTHER" id="PTHR47851">
    <property type="entry name" value="OS06G0588700 PROTEIN-RELATED"/>
    <property type="match status" value="1"/>
</dbReference>